<keyword evidence="1" id="KW-0479">Metal-binding</keyword>
<comment type="subcellular location">
    <subcellularLocation>
        <location evidence="1">Nucleus</location>
    </subcellularLocation>
    <subcellularLocation>
        <location evidence="1">Chromosome</location>
        <location evidence="1">Telomere</location>
    </subcellularLocation>
</comment>
<dbReference type="Proteomes" id="UP001352852">
    <property type="component" value="Unassembled WGS sequence"/>
</dbReference>
<evidence type="ECO:0000256" key="1">
    <source>
        <dbReference type="RuleBase" id="RU365061"/>
    </source>
</evidence>
<keyword evidence="4" id="KW-1185">Reference proteome</keyword>
<dbReference type="EC" id="2.7.7.49" evidence="1"/>
<reference evidence="3 4" key="1">
    <citation type="submission" date="2021-06" db="EMBL/GenBank/DDBJ databases">
        <authorList>
            <person name="Palmer J.M."/>
        </authorList>
    </citation>
    <scope>NUCLEOTIDE SEQUENCE [LARGE SCALE GENOMIC DNA]</scope>
    <source>
        <strain evidence="3 4">CL_MEX2019</strain>
        <tissue evidence="3">Muscle</tissue>
    </source>
</reference>
<comment type="catalytic activity">
    <reaction evidence="1">
        <text>DNA(n) + a 2'-deoxyribonucleoside 5'-triphosphate = DNA(n+1) + diphosphate</text>
        <dbReference type="Rhea" id="RHEA:22508"/>
        <dbReference type="Rhea" id="RHEA-COMP:17339"/>
        <dbReference type="Rhea" id="RHEA-COMP:17340"/>
        <dbReference type="ChEBI" id="CHEBI:33019"/>
        <dbReference type="ChEBI" id="CHEBI:61560"/>
        <dbReference type="ChEBI" id="CHEBI:173112"/>
        <dbReference type="EC" id="2.7.7.49"/>
    </reaction>
</comment>
<dbReference type="PANTHER" id="PTHR12066:SF0">
    <property type="entry name" value="TELOMERASE REVERSE TRANSCRIPTASE"/>
    <property type="match status" value="1"/>
</dbReference>
<keyword evidence="1" id="KW-0539">Nucleus</keyword>
<gene>
    <name evidence="3" type="ORF">CHARACLAT_022750</name>
</gene>
<accession>A0ABU7EVX8</accession>
<comment type="function">
    <text evidence="1">Telomerase is a ribonucleoprotein enzyme essential for the replication of chromosome termini in most eukaryotes. It elongates telomeres. It is a reverse transcriptase that adds simple sequence repeats to chromosome ends by copying a template sequence within the RNA component of the enzyme.</text>
</comment>
<evidence type="ECO:0000313" key="3">
    <source>
        <dbReference type="EMBL" id="MED6291363.1"/>
    </source>
</evidence>
<dbReference type="EMBL" id="JAHUTJ010067924">
    <property type="protein sequence ID" value="MED6291363.1"/>
    <property type="molecule type" value="Genomic_DNA"/>
</dbReference>
<keyword evidence="1" id="KW-0548">Nucleotidyltransferase</keyword>
<dbReference type="InterPro" id="IPR003545">
    <property type="entry name" value="Telomerase_RT"/>
</dbReference>
<name>A0ABU7EVX8_9TELE</name>
<organism evidence="3 4">
    <name type="scientific">Characodon lateralis</name>
    <dbReference type="NCBI Taxonomy" id="208331"/>
    <lineage>
        <taxon>Eukaryota</taxon>
        <taxon>Metazoa</taxon>
        <taxon>Chordata</taxon>
        <taxon>Craniata</taxon>
        <taxon>Vertebrata</taxon>
        <taxon>Euteleostomi</taxon>
        <taxon>Actinopterygii</taxon>
        <taxon>Neopterygii</taxon>
        <taxon>Teleostei</taxon>
        <taxon>Neoteleostei</taxon>
        <taxon>Acanthomorphata</taxon>
        <taxon>Ovalentaria</taxon>
        <taxon>Atherinomorphae</taxon>
        <taxon>Cyprinodontiformes</taxon>
        <taxon>Goodeidae</taxon>
        <taxon>Characodon</taxon>
    </lineage>
</organism>
<dbReference type="Pfam" id="PF21399">
    <property type="entry name" value="TERT_C"/>
    <property type="match status" value="1"/>
</dbReference>
<evidence type="ECO:0000259" key="2">
    <source>
        <dbReference type="Pfam" id="PF21399"/>
    </source>
</evidence>
<keyword evidence="1" id="KW-0779">Telomere</keyword>
<feature type="non-terminal residue" evidence="3">
    <location>
        <position position="1"/>
    </location>
</feature>
<comment type="caution">
    <text evidence="3">The sequence shown here is derived from an EMBL/GenBank/DDBJ whole genome shotgun (WGS) entry which is preliminary data.</text>
</comment>
<dbReference type="Gene3D" id="1.10.357.90">
    <property type="match status" value="1"/>
</dbReference>
<proteinExistence type="inferred from homology"/>
<evidence type="ECO:0000313" key="4">
    <source>
        <dbReference type="Proteomes" id="UP001352852"/>
    </source>
</evidence>
<dbReference type="PANTHER" id="PTHR12066">
    <property type="entry name" value="TELOMERASE REVERSE TRANSCRIPTASE"/>
    <property type="match status" value="1"/>
</dbReference>
<keyword evidence="1" id="KW-0808">Transferase</keyword>
<keyword evidence="1" id="KW-0158">Chromosome</keyword>
<comment type="similarity">
    <text evidence="1">Belongs to the reverse transcriptase family. Telomerase subfamily.</text>
</comment>
<keyword evidence="1" id="KW-0460">Magnesium</keyword>
<sequence length="120" mass="13858">TNSLEAVYSNIYKLVLLHACRFHVCAQSLPFGQTVAKNPLYFLQMIWDLARYANKLIRSSNKGLILGGKAQRGMVQYEAVELLFCLSFLLVFSQHRRLYKDLLIQLHKRLYPQRGISKIG</sequence>
<dbReference type="InterPro" id="IPR049139">
    <property type="entry name" value="TERT_C"/>
</dbReference>
<keyword evidence="1" id="KW-0695">RNA-directed DNA polymerase</keyword>
<protein>
    <recommendedName>
        <fullName evidence="1">Telomerase reverse transcriptase</fullName>
        <ecNumber evidence="1">2.7.7.49</ecNumber>
    </recommendedName>
    <alternativeName>
        <fullName evidence="1">Telomerase catalytic subunit</fullName>
    </alternativeName>
</protein>
<feature type="domain" description="Telomerase reverse transcriptase C-terminal extension" evidence="2">
    <location>
        <begin position="2"/>
        <end position="106"/>
    </location>
</feature>